<keyword evidence="2" id="KW-1185">Reference proteome</keyword>
<accession>A0ABW5YWB0</accession>
<reference evidence="2" key="1">
    <citation type="journal article" date="2019" name="Int. J. Syst. Evol. Microbiol.">
        <title>The Global Catalogue of Microorganisms (GCM) 10K type strain sequencing project: providing services to taxonomists for standard genome sequencing and annotation.</title>
        <authorList>
            <consortium name="The Broad Institute Genomics Platform"/>
            <consortium name="The Broad Institute Genome Sequencing Center for Infectious Disease"/>
            <person name="Wu L."/>
            <person name="Ma J."/>
        </authorList>
    </citation>
    <scope>NUCLEOTIDE SEQUENCE [LARGE SCALE GENOMIC DNA]</scope>
    <source>
        <strain evidence="2">KCTC 22209</strain>
    </source>
</reference>
<sequence>MAEVNKTFEFHYELEDKIYSVKGIIASFDCNEEASLENLNLERYKDSIYNVSLVSEPASNLEIFNLQHPVVYIIGYNEQEGQLGYIIEKKFVPEQGENDLVNLISASILEVLLINGDSGHFVDQ</sequence>
<organism evidence="1 2">
    <name type="scientific">Sphingobacterium anhuiense</name>
    <dbReference type="NCBI Taxonomy" id="493780"/>
    <lineage>
        <taxon>Bacteria</taxon>
        <taxon>Pseudomonadati</taxon>
        <taxon>Bacteroidota</taxon>
        <taxon>Sphingobacteriia</taxon>
        <taxon>Sphingobacteriales</taxon>
        <taxon>Sphingobacteriaceae</taxon>
        <taxon>Sphingobacterium</taxon>
    </lineage>
</organism>
<comment type="caution">
    <text evidence="1">The sequence shown here is derived from an EMBL/GenBank/DDBJ whole genome shotgun (WGS) entry which is preliminary data.</text>
</comment>
<dbReference type="RefSeq" id="WP_380920090.1">
    <property type="nucleotide sequence ID" value="NZ_JBHUPE010000004.1"/>
</dbReference>
<name>A0ABW5YWB0_9SPHI</name>
<gene>
    <name evidence="1" type="ORF">ACFS6I_09970</name>
</gene>
<protein>
    <submittedName>
        <fullName evidence="1">Uncharacterized protein</fullName>
    </submittedName>
</protein>
<dbReference type="Proteomes" id="UP001597509">
    <property type="component" value="Unassembled WGS sequence"/>
</dbReference>
<dbReference type="EMBL" id="JBHUPE010000004">
    <property type="protein sequence ID" value="MFD2904251.1"/>
    <property type="molecule type" value="Genomic_DNA"/>
</dbReference>
<proteinExistence type="predicted"/>
<evidence type="ECO:0000313" key="2">
    <source>
        <dbReference type="Proteomes" id="UP001597509"/>
    </source>
</evidence>
<evidence type="ECO:0000313" key="1">
    <source>
        <dbReference type="EMBL" id="MFD2904251.1"/>
    </source>
</evidence>